<accession>A0A1I8FEM5</accession>
<name>A0A1I8FEM5_9PLAT</name>
<keyword evidence="2" id="KW-1185">Reference proteome</keyword>
<evidence type="ECO:0000313" key="3">
    <source>
        <dbReference type="WBParaSite" id="maker-unitig_31768-snap-gene-0.2-mRNA-1"/>
    </source>
</evidence>
<protein>
    <submittedName>
        <fullName evidence="3">CUB domain-containing protein</fullName>
    </submittedName>
</protein>
<proteinExistence type="predicted"/>
<dbReference type="AlphaFoldDB" id="A0A1I8FEM5"/>
<evidence type="ECO:0000256" key="1">
    <source>
        <dbReference type="SAM" id="MobiDB-lite"/>
    </source>
</evidence>
<feature type="compositionally biased region" description="Basic and acidic residues" evidence="1">
    <location>
        <begin position="11"/>
        <end position="20"/>
    </location>
</feature>
<sequence length="583" mass="63655">CWNGESNLDGESGRENLDKEDLRRENLDGGHLTGENLDGRIWTGRIWTGGILDGENLGGGGSSGQENLDGKNLAGKSRTDGKNLDALRREFGRREFWDRRIWTGRESGREICDGRIWTGRIWTGEGESGRERSGRVENLGGRESWRESLNLTAENLEGESGDGENLDGEKESGRARYLDAESLGGTNLDARIWTGLEFELEICNCGGQISETGQCRMDLKTQFTIAQTVGQGLGIVLNLIFYFGQDAGAESGDSSDAMWYFYCYVPFQPDPVLELRCLCLCAPFWYREHKNRHSAHLSSGYHRVAFFVEFPYCIIINKRLQCYEVNSTAGNASANAIVKRCVFGDAPVSMKSAFGIAYFRRFVFGSCGDSGGPAAATTSQTESVSPAAVPRTGTAGRDEAACKLRDQGAADVGNYVDKIGLMLIGASDPFGKPTPTPTPPPPPPPLLPLLVALLFRLRFWMPSFFIVSGRWIWRGRKALLHTDSPSLFRRPASVVLSCPDSLLTLPDSRLYWPIPPAPAAAAPPPPHALAPAALRAAVLPALGAPRPPPRLPACRSSGQYRRVSTEVSALAHAVNRTQPDFES</sequence>
<dbReference type="WBParaSite" id="maker-unitig_31768-snap-gene-0.2-mRNA-1">
    <property type="protein sequence ID" value="maker-unitig_31768-snap-gene-0.2-mRNA-1"/>
    <property type="gene ID" value="maker-unitig_31768-snap-gene-0.2"/>
</dbReference>
<reference evidence="3" key="1">
    <citation type="submission" date="2016-11" db="UniProtKB">
        <authorList>
            <consortium name="WormBaseParasite"/>
        </authorList>
    </citation>
    <scope>IDENTIFICATION</scope>
</reference>
<feature type="region of interest" description="Disordered" evidence="1">
    <location>
        <begin position="57"/>
        <end position="77"/>
    </location>
</feature>
<feature type="region of interest" description="Disordered" evidence="1">
    <location>
        <begin position="1"/>
        <end position="20"/>
    </location>
</feature>
<dbReference type="Proteomes" id="UP000095280">
    <property type="component" value="Unplaced"/>
</dbReference>
<feature type="region of interest" description="Disordered" evidence="1">
    <location>
        <begin position="375"/>
        <end position="394"/>
    </location>
</feature>
<organism evidence="2 3">
    <name type="scientific">Macrostomum lignano</name>
    <dbReference type="NCBI Taxonomy" id="282301"/>
    <lineage>
        <taxon>Eukaryota</taxon>
        <taxon>Metazoa</taxon>
        <taxon>Spiralia</taxon>
        <taxon>Lophotrochozoa</taxon>
        <taxon>Platyhelminthes</taxon>
        <taxon>Rhabditophora</taxon>
        <taxon>Macrostomorpha</taxon>
        <taxon>Macrostomida</taxon>
        <taxon>Macrostomidae</taxon>
        <taxon>Macrostomum</taxon>
    </lineage>
</organism>
<evidence type="ECO:0000313" key="2">
    <source>
        <dbReference type="Proteomes" id="UP000095280"/>
    </source>
</evidence>